<keyword evidence="1" id="KW-0560">Oxidoreductase</keyword>
<dbReference type="GO" id="GO:0005829">
    <property type="term" value="C:cytosol"/>
    <property type="evidence" value="ECO:0007669"/>
    <property type="project" value="UniProtKB-ARBA"/>
</dbReference>
<reference evidence="3 4" key="1">
    <citation type="journal article" date="2013" name="PLoS ONE">
        <title>Genomic Analysis by Deep Sequencing of the Probiotic Lactobacillus brevis KB290 Harboring Nine Plasmids Reveals Genomic Stability.</title>
        <authorList>
            <person name="Fukao M."/>
            <person name="Oshima K."/>
            <person name="Morita H."/>
            <person name="Toh H."/>
            <person name="Suda W."/>
            <person name="Kim S.W."/>
            <person name="Suzuki S."/>
            <person name="Yakabe T."/>
            <person name="Hattori M."/>
            <person name="Yajima N."/>
        </authorList>
    </citation>
    <scope>NUCLEOTIDE SEQUENCE [LARGE SCALE GENOMIC DNA]</scope>
    <source>
        <strain evidence="3 4">KB290</strain>
    </source>
</reference>
<protein>
    <submittedName>
        <fullName evidence="3">Protein IolS</fullName>
    </submittedName>
</protein>
<evidence type="ECO:0000313" key="3">
    <source>
        <dbReference type="EMBL" id="BAN07984.1"/>
    </source>
</evidence>
<accession>M5AGK5</accession>
<dbReference type="InterPro" id="IPR018170">
    <property type="entry name" value="Aldo/ket_reductase_CS"/>
</dbReference>
<dbReference type="Proteomes" id="UP000012042">
    <property type="component" value="Chromosome"/>
</dbReference>
<dbReference type="HOGENOM" id="CLU_023205_2_3_9"/>
<gene>
    <name evidence="3" type="ORF">LVISKB_2349</name>
</gene>
<evidence type="ECO:0000259" key="2">
    <source>
        <dbReference type="Pfam" id="PF00248"/>
    </source>
</evidence>
<dbReference type="Pfam" id="PF00248">
    <property type="entry name" value="Aldo_ket_red"/>
    <property type="match status" value="1"/>
</dbReference>
<dbReference type="InterPro" id="IPR020471">
    <property type="entry name" value="AKR"/>
</dbReference>
<dbReference type="PANTHER" id="PTHR43364">
    <property type="entry name" value="NADH-SPECIFIC METHYLGLYOXAL REDUCTASE-RELATED"/>
    <property type="match status" value="1"/>
</dbReference>
<dbReference type="PATRIC" id="fig|1001583.3.peg.2331"/>
<dbReference type="InterPro" id="IPR023210">
    <property type="entry name" value="NADP_OxRdtase_dom"/>
</dbReference>
<dbReference type="AlphaFoldDB" id="M5AGK5"/>
<dbReference type="PROSITE" id="PS00062">
    <property type="entry name" value="ALDOKETO_REDUCTASE_2"/>
    <property type="match status" value="1"/>
</dbReference>
<dbReference type="PRINTS" id="PR00069">
    <property type="entry name" value="ALDKETRDTASE"/>
</dbReference>
<dbReference type="EMBL" id="AP012167">
    <property type="protein sequence ID" value="BAN07984.1"/>
    <property type="molecule type" value="Genomic_DNA"/>
</dbReference>
<name>M5AGK5_LEVBR</name>
<dbReference type="KEGG" id="lbk:LVISKB_2349"/>
<evidence type="ECO:0000313" key="4">
    <source>
        <dbReference type="Proteomes" id="UP000012042"/>
    </source>
</evidence>
<dbReference type="FunFam" id="3.20.20.100:FF:000004">
    <property type="entry name" value="Oxidoreductase, aldo/keto reductase"/>
    <property type="match status" value="1"/>
</dbReference>
<feature type="domain" description="NADP-dependent oxidoreductase" evidence="2">
    <location>
        <begin position="48"/>
        <end position="340"/>
    </location>
</feature>
<dbReference type="GO" id="GO:0016491">
    <property type="term" value="F:oxidoreductase activity"/>
    <property type="evidence" value="ECO:0007669"/>
    <property type="project" value="UniProtKB-KW"/>
</dbReference>
<dbReference type="CDD" id="cd19083">
    <property type="entry name" value="AKR_AKR11A1_11D1"/>
    <property type="match status" value="1"/>
</dbReference>
<organism evidence="3 4">
    <name type="scientific">Levilactobacillus brevis KB290</name>
    <dbReference type="NCBI Taxonomy" id="1001583"/>
    <lineage>
        <taxon>Bacteria</taxon>
        <taxon>Bacillati</taxon>
        <taxon>Bacillota</taxon>
        <taxon>Bacilli</taxon>
        <taxon>Lactobacillales</taxon>
        <taxon>Lactobacillaceae</taxon>
        <taxon>Levilactobacillus</taxon>
    </lineage>
</organism>
<sequence length="358" mass="39061">MVLTQGIFNSSKIRYNGTVFESGFNIIGGSSMTHELVTLGKTDVRTTPLGLGTNAVGGYNLFPNLKDDDGLNLVKAGLNHGIQLLDTAFVYGLGHSEELVGQAMHDFDRHSFTLATKGAQDFSSGEQVINNDPAFLTAQVDASLKRLNTDYLDIYYIHFPDKQTPKAEAVGALQRLREQGKIRAIGLSNFSLVQVKEANADGYVDVVEDEFSLLHRDHETDLMPYLADHQISFVPYFPLASGLLTGKYDQSVQFPADDIRSQISDFQEPRYSQALTAIDQVRPIAQAHQATVAQTILAWYMQNPLVSVVIPGAKRAAQVEANAQALEVTLTAAEYQTIDTAFAGFKATANGKSLADPD</sequence>
<dbReference type="InterPro" id="IPR036812">
    <property type="entry name" value="NAD(P)_OxRdtase_dom_sf"/>
</dbReference>
<dbReference type="InterPro" id="IPR050523">
    <property type="entry name" value="AKR_Detox_Biosynth"/>
</dbReference>
<proteinExistence type="predicted"/>
<evidence type="ECO:0000256" key="1">
    <source>
        <dbReference type="ARBA" id="ARBA00023002"/>
    </source>
</evidence>
<dbReference type="Gene3D" id="3.20.20.100">
    <property type="entry name" value="NADP-dependent oxidoreductase domain"/>
    <property type="match status" value="1"/>
</dbReference>
<dbReference type="PANTHER" id="PTHR43364:SF4">
    <property type="entry name" value="NAD(P)-LINKED OXIDOREDUCTASE SUPERFAMILY PROTEIN"/>
    <property type="match status" value="1"/>
</dbReference>
<dbReference type="SUPFAM" id="SSF51430">
    <property type="entry name" value="NAD(P)-linked oxidoreductase"/>
    <property type="match status" value="1"/>
</dbReference>